<evidence type="ECO:0000256" key="7">
    <source>
        <dbReference type="ARBA" id="ARBA00022989"/>
    </source>
</evidence>
<dbReference type="GO" id="GO:0005886">
    <property type="term" value="C:plasma membrane"/>
    <property type="evidence" value="ECO:0007669"/>
    <property type="project" value="UniProtKB-SubCell"/>
</dbReference>
<dbReference type="Pfam" id="PF07963">
    <property type="entry name" value="N_methyl"/>
    <property type="match status" value="1"/>
</dbReference>
<evidence type="ECO:0000256" key="6">
    <source>
        <dbReference type="ARBA" id="ARBA00022692"/>
    </source>
</evidence>
<dbReference type="Proteomes" id="UP000308508">
    <property type="component" value="Unassembled WGS sequence"/>
</dbReference>
<dbReference type="NCBIfam" id="TIGR02532">
    <property type="entry name" value="IV_pilin_GFxxxE"/>
    <property type="match status" value="1"/>
</dbReference>
<gene>
    <name evidence="12" type="primary">gspH</name>
    <name evidence="12" type="ORF">E5S66_12090</name>
</gene>
<name>A0A5R9PDV7_9GAMM</name>
<keyword evidence="5" id="KW-0997">Cell inner membrane</keyword>
<evidence type="ECO:0000256" key="2">
    <source>
        <dbReference type="ARBA" id="ARBA00021549"/>
    </source>
</evidence>
<proteinExistence type="inferred from homology"/>
<evidence type="ECO:0000256" key="4">
    <source>
        <dbReference type="ARBA" id="ARBA00022481"/>
    </source>
</evidence>
<dbReference type="AlphaFoldDB" id="A0A5R9PDV7"/>
<dbReference type="GO" id="GO:0015627">
    <property type="term" value="C:type II protein secretion system complex"/>
    <property type="evidence" value="ECO:0007669"/>
    <property type="project" value="InterPro"/>
</dbReference>
<comment type="caution">
    <text evidence="12">The sequence shown here is derived from an EMBL/GenBank/DDBJ whole genome shotgun (WGS) entry which is preliminary data.</text>
</comment>
<evidence type="ECO:0000313" key="12">
    <source>
        <dbReference type="EMBL" id="TLX20938.1"/>
    </source>
</evidence>
<protein>
    <recommendedName>
        <fullName evidence="2">Type II secretion system protein H</fullName>
    </recommendedName>
    <alternativeName>
        <fullName evidence="10">General secretion pathway protein H</fullName>
    </alternativeName>
</protein>
<keyword evidence="8" id="KW-0472">Membrane</keyword>
<accession>A0A5R9PDV7</accession>
<feature type="domain" description="General secretion pathway GspH" evidence="11">
    <location>
        <begin position="43"/>
        <end position="138"/>
    </location>
</feature>
<dbReference type="RefSeq" id="WP_138349584.1">
    <property type="nucleotide sequence ID" value="NZ_SROY01000006.1"/>
</dbReference>
<keyword evidence="6" id="KW-0812">Transmembrane</keyword>
<dbReference type="SUPFAM" id="SSF54523">
    <property type="entry name" value="Pili subunits"/>
    <property type="match status" value="1"/>
</dbReference>
<evidence type="ECO:0000256" key="9">
    <source>
        <dbReference type="ARBA" id="ARBA00025772"/>
    </source>
</evidence>
<dbReference type="GO" id="GO:0015628">
    <property type="term" value="P:protein secretion by the type II secretion system"/>
    <property type="evidence" value="ECO:0007669"/>
    <property type="project" value="InterPro"/>
</dbReference>
<keyword evidence="7" id="KW-1133">Transmembrane helix</keyword>
<dbReference type="EMBL" id="SROY01000006">
    <property type="protein sequence ID" value="TLX20938.1"/>
    <property type="molecule type" value="Genomic_DNA"/>
</dbReference>
<evidence type="ECO:0000256" key="8">
    <source>
        <dbReference type="ARBA" id="ARBA00023136"/>
    </source>
</evidence>
<evidence type="ECO:0000256" key="5">
    <source>
        <dbReference type="ARBA" id="ARBA00022519"/>
    </source>
</evidence>
<evidence type="ECO:0000313" key="13">
    <source>
        <dbReference type="Proteomes" id="UP000308508"/>
    </source>
</evidence>
<dbReference type="PROSITE" id="PS00409">
    <property type="entry name" value="PROKAR_NTER_METHYL"/>
    <property type="match status" value="1"/>
</dbReference>
<dbReference type="Gene3D" id="3.30.700.10">
    <property type="entry name" value="Glycoprotein, Type 4 Pilin"/>
    <property type="match status" value="1"/>
</dbReference>
<dbReference type="InterPro" id="IPR022346">
    <property type="entry name" value="T2SS_GspH"/>
</dbReference>
<evidence type="ECO:0000256" key="3">
    <source>
        <dbReference type="ARBA" id="ARBA00022475"/>
    </source>
</evidence>
<evidence type="ECO:0000256" key="1">
    <source>
        <dbReference type="ARBA" id="ARBA00004377"/>
    </source>
</evidence>
<dbReference type="InterPro" id="IPR012902">
    <property type="entry name" value="N_methyl_site"/>
</dbReference>
<dbReference type="STRING" id="1123377.GCA_000423885_01612"/>
<keyword evidence="3" id="KW-1003">Cell membrane</keyword>
<organism evidence="12 13">
    <name type="scientific">Thermomonas fusca</name>
    <dbReference type="NCBI Taxonomy" id="215690"/>
    <lineage>
        <taxon>Bacteria</taxon>
        <taxon>Pseudomonadati</taxon>
        <taxon>Pseudomonadota</taxon>
        <taxon>Gammaproteobacteria</taxon>
        <taxon>Lysobacterales</taxon>
        <taxon>Lysobacteraceae</taxon>
        <taxon>Thermomonas</taxon>
    </lineage>
</organism>
<reference evidence="12 13" key="1">
    <citation type="submission" date="2019-04" db="EMBL/GenBank/DDBJ databases">
        <authorList>
            <person name="Grouzdev D.S."/>
            <person name="Nazina T.N."/>
        </authorList>
    </citation>
    <scope>NUCLEOTIDE SEQUENCE [LARGE SCALE GENOMIC DNA]</scope>
    <source>
        <strain evidence="12 13">SHC 3-19</strain>
    </source>
</reference>
<keyword evidence="4" id="KW-0488">Methylation</keyword>
<evidence type="ECO:0000256" key="10">
    <source>
        <dbReference type="ARBA" id="ARBA00030775"/>
    </source>
</evidence>
<dbReference type="Pfam" id="PF12019">
    <property type="entry name" value="GspH"/>
    <property type="match status" value="1"/>
</dbReference>
<sequence length="151" mass="15848">MRGRSAGFTLLEMLVVLAIIAAASLLAMAAFGDGLRGARLHSAAKEVAAQLRFTRALAIASGVPQEFVIDPAARAWRAPKGRHGRLPDTGELVFTGARDLRPASAEGAVRFFPDGAATGGRVRMAANGGGWDVDVAWLTGEVRLRRIGATQ</sequence>
<dbReference type="NCBIfam" id="NF047827">
    <property type="entry name" value="T3SSXpsH"/>
    <property type="match status" value="1"/>
</dbReference>
<dbReference type="InterPro" id="IPR045584">
    <property type="entry name" value="Pilin-like"/>
</dbReference>
<comment type="subcellular location">
    <subcellularLocation>
        <location evidence="1">Cell inner membrane</location>
        <topology evidence="1">Single-pass membrane protein</topology>
    </subcellularLocation>
</comment>
<comment type="similarity">
    <text evidence="9">Belongs to the GSP H family.</text>
</comment>
<evidence type="ECO:0000259" key="11">
    <source>
        <dbReference type="Pfam" id="PF12019"/>
    </source>
</evidence>
<keyword evidence="13" id="KW-1185">Reference proteome</keyword>